<feature type="region of interest" description="Disordered" evidence="1">
    <location>
        <begin position="78"/>
        <end position="101"/>
    </location>
</feature>
<dbReference type="EMBL" id="OD569490">
    <property type="protein sequence ID" value="CAD7448014.1"/>
    <property type="molecule type" value="Genomic_DNA"/>
</dbReference>
<evidence type="ECO:0000256" key="2">
    <source>
        <dbReference type="SAM" id="SignalP"/>
    </source>
</evidence>
<name>A0A7R9I5B6_9NEOP</name>
<proteinExistence type="predicted"/>
<keyword evidence="2" id="KW-0732">Signal</keyword>
<dbReference type="AlphaFoldDB" id="A0A7R9I5B6"/>
<sequence length="193" mass="21883">MFILLGDIDVAWHAFLWLVGATRMADLSLPSFVQHSIYVVSQTLSLSVDIHQLNLIMELLGTPRDEFMQKISSESELGNEELQELAQNPSPESDSEEDKPSHTFTMKSMATAFHRIQEGLQMLADEDPDVERSARVHRTVMEGLTCYQEMYKEKKRAAKQPTIRAFFQPVAAMVIHEGEKIMSDEPVPSTSRD</sequence>
<feature type="chain" id="PRO_5030934617" evidence="2">
    <location>
        <begin position="22"/>
        <end position="193"/>
    </location>
</feature>
<organism evidence="3">
    <name type="scientific">Timema bartmani</name>
    <dbReference type="NCBI Taxonomy" id="61472"/>
    <lineage>
        <taxon>Eukaryota</taxon>
        <taxon>Metazoa</taxon>
        <taxon>Ecdysozoa</taxon>
        <taxon>Arthropoda</taxon>
        <taxon>Hexapoda</taxon>
        <taxon>Insecta</taxon>
        <taxon>Pterygota</taxon>
        <taxon>Neoptera</taxon>
        <taxon>Polyneoptera</taxon>
        <taxon>Phasmatodea</taxon>
        <taxon>Timematodea</taxon>
        <taxon>Timematoidea</taxon>
        <taxon>Timematidae</taxon>
        <taxon>Timema</taxon>
    </lineage>
</organism>
<evidence type="ECO:0000256" key="1">
    <source>
        <dbReference type="SAM" id="MobiDB-lite"/>
    </source>
</evidence>
<feature type="signal peptide" evidence="2">
    <location>
        <begin position="1"/>
        <end position="21"/>
    </location>
</feature>
<gene>
    <name evidence="3" type="ORF">TBIB3V08_LOCUS10307</name>
</gene>
<reference evidence="3" key="1">
    <citation type="submission" date="2020-11" db="EMBL/GenBank/DDBJ databases">
        <authorList>
            <person name="Tran Van P."/>
        </authorList>
    </citation>
    <scope>NUCLEOTIDE SEQUENCE</scope>
</reference>
<protein>
    <submittedName>
        <fullName evidence="3">Uncharacterized protein</fullName>
    </submittedName>
</protein>
<accession>A0A7R9I5B6</accession>
<evidence type="ECO:0000313" key="3">
    <source>
        <dbReference type="EMBL" id="CAD7448014.1"/>
    </source>
</evidence>